<feature type="region of interest" description="Disordered" evidence="8">
    <location>
        <begin position="1036"/>
        <end position="1060"/>
    </location>
</feature>
<dbReference type="SUPFAM" id="SSF100895">
    <property type="entry name" value="Kazal-type serine protease inhibitors"/>
    <property type="match status" value="2"/>
</dbReference>
<dbReference type="KEGG" id="bbel:109483327"/>
<feature type="transmembrane region" description="Helical" evidence="9">
    <location>
        <begin position="1148"/>
        <end position="1168"/>
    </location>
</feature>
<comment type="similarity">
    <text evidence="2">Belongs to the organo anion transporter (TC 2.A.60) family.</text>
</comment>
<sequence>MEKDSDQQDCIGQEEEGNKQQGDYGWGSWNPAPLQVLNNPKAALAFLCCAIFTQAMTVNGLARSVVTTLERRFHLTSTDMGAVLIANDVANFLSSLPISYLGANNKPRWLGCGMLVLAVGAFVFALPHFVAEPYRVQPTTSHELCRRHASNFSSADFDSWTQTGCGNTTSGAGLGMKGYMYVLVLGKLLVGTGACALFSLGVTYINENSPPNQSSVYLGIFYSFSIMGPAVGYLLASVFLEIPTDSTFPTNIDPKHPEWIGSWWIGFILTGTLAVVAAIFILGLPKRLESEVEGCKEDTITPEMPLKKMQRDYTNLQDKNGDAGNLPSTTASPVQQNGVGLSPLHGVVDKSARVMRNPTFVFLSLATVSEKGIAAGIATFIAKYIESQFRTSAGEAAMLMGVVSIPGATIGTLLGGYLVKRFELQVRGIMKMCTLLTLMTMASLLLFLINCADVSMAGVNIGYHNSSNAPAPVSLRMLTGCNAQCDCSRDQYQPVCGSDDVVYFSPCLAGCQNLTTINNSQVYDNCTCVVDGGLATPGMCAVDCPLKPLFLGILFIMSMGMFITQIPLLTATLRAVTEEDGPFATGVQDVMIRGLGFIPCILLVGTVIDSACVLQDSSCTNGGSCLLYVNRDFGLYLLVVSMTYKVTSCLFYALVLLFDRGQEHAHYSNLKYILRHIHHLSDNAILQTSCILVTVRGWHIFQYITLYSIRNKPRGKPRTNMKKDRTSDQQDCIGQEECSKQRDDYGWGSWNLATLQVLNNPKAALAFLSCAFFTQAMTVNGLALSVVTTLERRFHLTSTDMGAVLTANDVANFLSSLPISYLGANNKPRWLGCGMLVLAVGAFVFALPHFVAEPYRIQPTTSHELCRRHASNFSSPADFDSWTQTGCGNTTSGAGLGMKGYMYVLVLGKFLVGTGACALFSLGVTYINENSPPHQSSVYLGIYYSFSVMGPAVGYLLASVFLKIPTDSTFPTNIDPEHPQWIGAWWIGFILAGTSAVVAAIFILGLPRRLASKVEEATTTPEIPLKKLQRDYTKLEDKNGETGNVPSTTASPLQQNGSDLSPLHGVVDKSARIMRNPTFVFLSLALVTEKGIASGIATFIAKYIESQFRTSAGEAAMFMGVVSVPGATIGTLLGGYLVKRFELQVRGIVKMCTLLTLMTMASLLLFLINCEDVSMAGVNTGYHNRFNATVPPSLMTGCNAQCDCSRDQYQPVCGSDDVVYFSPCLAGCQNLTTVNDSQVYDNCICVVDGGLATPGMCAVDCPLKPLFLGIMFFTSMGIFITSVPLVTATLRAVTEEDGPFATGVQDVMIRGLGFIPCLLLMGTVIDSACVLQDNSCTNGGSCLLYVNRDFGLYLLVVSMTYKVTSCLFYALVLLFDRGQEHAQYSNLE</sequence>
<dbReference type="PANTHER" id="PTHR11388">
    <property type="entry name" value="ORGANIC ANION TRANSPORTER"/>
    <property type="match status" value="1"/>
</dbReference>
<feature type="region of interest" description="Disordered" evidence="8">
    <location>
        <begin position="1"/>
        <end position="24"/>
    </location>
</feature>
<feature type="transmembrane region" description="Helical" evidence="9">
    <location>
        <begin position="260"/>
        <end position="284"/>
    </location>
</feature>
<feature type="transmembrane region" description="Helical" evidence="9">
    <location>
        <begin position="982"/>
        <end position="1006"/>
    </location>
</feature>
<feature type="transmembrane region" description="Helical" evidence="9">
    <location>
        <begin position="1350"/>
        <end position="1375"/>
    </location>
</feature>
<evidence type="ECO:0000256" key="4">
    <source>
        <dbReference type="ARBA" id="ARBA00022692"/>
    </source>
</evidence>
<feature type="domain" description="Kazal-like" evidence="10">
    <location>
        <begin position="1192"/>
        <end position="1247"/>
    </location>
</feature>
<accession>A0A6P4ZKZ0</accession>
<feature type="transmembrane region" description="Helical" evidence="9">
    <location>
        <begin position="938"/>
        <end position="962"/>
    </location>
</feature>
<dbReference type="SUPFAM" id="SSF103473">
    <property type="entry name" value="MFS general substrate transporter"/>
    <property type="match status" value="2"/>
</dbReference>
<evidence type="ECO:0000256" key="6">
    <source>
        <dbReference type="ARBA" id="ARBA00023136"/>
    </source>
</evidence>
<gene>
    <name evidence="12" type="primary">LOC109483327</name>
</gene>
<dbReference type="OrthoDB" id="5062115at2759"/>
<dbReference type="Pfam" id="PF03137">
    <property type="entry name" value="OATP"/>
    <property type="match status" value="2"/>
</dbReference>
<dbReference type="InterPro" id="IPR036058">
    <property type="entry name" value="Kazal_dom_sf"/>
</dbReference>
<dbReference type="Gene3D" id="1.20.1250.20">
    <property type="entry name" value="MFS general substrate transporter like domains"/>
    <property type="match status" value="3"/>
</dbReference>
<dbReference type="InterPro" id="IPR036259">
    <property type="entry name" value="MFS_trans_sf"/>
</dbReference>
<evidence type="ECO:0000256" key="1">
    <source>
        <dbReference type="ARBA" id="ARBA00004651"/>
    </source>
</evidence>
<protein>
    <submittedName>
        <fullName evidence="12">Uncharacterized protein LOC109483327</fullName>
    </submittedName>
</protein>
<keyword evidence="3" id="KW-1003">Cell membrane</keyword>
<feature type="transmembrane region" description="Helical" evidence="9">
    <location>
        <begin position="429"/>
        <end position="449"/>
    </location>
</feature>
<evidence type="ECO:0000256" key="7">
    <source>
        <dbReference type="ARBA" id="ARBA00023157"/>
    </source>
</evidence>
<evidence type="ECO:0000256" key="2">
    <source>
        <dbReference type="ARBA" id="ARBA00009657"/>
    </source>
</evidence>
<evidence type="ECO:0000256" key="8">
    <source>
        <dbReference type="SAM" id="MobiDB-lite"/>
    </source>
</evidence>
<dbReference type="PROSITE" id="PS51465">
    <property type="entry name" value="KAZAL_2"/>
    <property type="match status" value="2"/>
</dbReference>
<feature type="transmembrane region" description="Helical" evidence="9">
    <location>
        <begin position="590"/>
        <end position="608"/>
    </location>
</feature>
<dbReference type="Proteomes" id="UP000515135">
    <property type="component" value="Unplaced"/>
</dbReference>
<feature type="transmembrane region" description="Helical" evidence="9">
    <location>
        <begin position="179"/>
        <end position="204"/>
    </location>
</feature>
<feature type="transmembrane region" description="Helical" evidence="9">
    <location>
        <begin position="1079"/>
        <end position="1104"/>
    </location>
</feature>
<feature type="transmembrane region" description="Helical" evidence="9">
    <location>
        <begin position="1266"/>
        <end position="1286"/>
    </location>
</feature>
<feature type="transmembrane region" description="Helical" evidence="9">
    <location>
        <begin position="1116"/>
        <end position="1136"/>
    </location>
</feature>
<keyword evidence="11" id="KW-1185">Reference proteome</keyword>
<feature type="transmembrane region" description="Helical" evidence="9">
    <location>
        <begin position="1307"/>
        <end position="1325"/>
    </location>
</feature>
<feature type="transmembrane region" description="Helical" evidence="9">
    <location>
        <begin position="633"/>
        <end position="658"/>
    </location>
</feature>
<feature type="transmembrane region" description="Helical" evidence="9">
    <location>
        <begin position="830"/>
        <end position="851"/>
    </location>
</feature>
<feature type="transmembrane region" description="Helical" evidence="9">
    <location>
        <begin position="397"/>
        <end position="417"/>
    </location>
</feature>
<dbReference type="GO" id="GO:0043252">
    <property type="term" value="P:sodium-independent organic anion transport"/>
    <property type="evidence" value="ECO:0007669"/>
    <property type="project" value="TreeGrafter"/>
</dbReference>
<dbReference type="GeneID" id="109483327"/>
<evidence type="ECO:0000256" key="5">
    <source>
        <dbReference type="ARBA" id="ARBA00022989"/>
    </source>
</evidence>
<dbReference type="Pfam" id="PF07648">
    <property type="entry name" value="Kazal_2"/>
    <property type="match status" value="2"/>
</dbReference>
<keyword evidence="4 9" id="KW-0812">Transmembrane</keyword>
<keyword evidence="6 9" id="KW-0472">Membrane</keyword>
<feature type="domain" description="Kazal-like" evidence="10">
    <location>
        <begin position="475"/>
        <end position="530"/>
    </location>
</feature>
<comment type="subcellular location">
    <subcellularLocation>
        <location evidence="1">Cell membrane</location>
        <topology evidence="1">Multi-pass membrane protein</topology>
    </subcellularLocation>
</comment>
<dbReference type="GO" id="GO:0015347">
    <property type="term" value="F:sodium-independent organic anion transmembrane transporter activity"/>
    <property type="evidence" value="ECO:0007669"/>
    <property type="project" value="TreeGrafter"/>
</dbReference>
<feature type="transmembrane region" description="Helical" evidence="9">
    <location>
        <begin position="360"/>
        <end position="385"/>
    </location>
</feature>
<evidence type="ECO:0000256" key="3">
    <source>
        <dbReference type="ARBA" id="ARBA00022475"/>
    </source>
</evidence>
<evidence type="ECO:0000259" key="10">
    <source>
        <dbReference type="PROSITE" id="PS51465"/>
    </source>
</evidence>
<feature type="transmembrane region" description="Helical" evidence="9">
    <location>
        <begin position="109"/>
        <end position="130"/>
    </location>
</feature>
<dbReference type="NCBIfam" id="TIGR00805">
    <property type="entry name" value="oat"/>
    <property type="match status" value="2"/>
</dbReference>
<keyword evidence="5 9" id="KW-1133">Transmembrane helix</keyword>
<feature type="transmembrane region" description="Helical" evidence="9">
    <location>
        <begin position="216"/>
        <end position="240"/>
    </location>
</feature>
<evidence type="ECO:0000313" key="12">
    <source>
        <dbReference type="RefSeq" id="XP_019641875.1"/>
    </source>
</evidence>
<dbReference type="GO" id="GO:0016323">
    <property type="term" value="C:basolateral plasma membrane"/>
    <property type="evidence" value="ECO:0007669"/>
    <property type="project" value="TreeGrafter"/>
</dbReference>
<dbReference type="InterPro" id="IPR002350">
    <property type="entry name" value="Kazal_dom"/>
</dbReference>
<dbReference type="PANTHER" id="PTHR11388:SF100">
    <property type="entry name" value="SOLUTE CARRIER ORGANIC ANION TRANSPORTER FAMILY MEMBER 4A1"/>
    <property type="match status" value="1"/>
</dbReference>
<feature type="transmembrane region" description="Helical" evidence="9">
    <location>
        <begin position="901"/>
        <end position="926"/>
    </location>
</feature>
<feature type="transmembrane region" description="Helical" evidence="9">
    <location>
        <begin position="42"/>
        <end position="62"/>
    </location>
</feature>
<organism evidence="11 12">
    <name type="scientific">Branchiostoma belcheri</name>
    <name type="common">Amphioxus</name>
    <dbReference type="NCBI Taxonomy" id="7741"/>
    <lineage>
        <taxon>Eukaryota</taxon>
        <taxon>Metazoa</taxon>
        <taxon>Chordata</taxon>
        <taxon>Cephalochordata</taxon>
        <taxon>Leptocardii</taxon>
        <taxon>Amphioxiformes</taxon>
        <taxon>Branchiostomatidae</taxon>
        <taxon>Branchiostoma</taxon>
    </lineage>
</organism>
<proteinExistence type="inferred from homology"/>
<evidence type="ECO:0000313" key="11">
    <source>
        <dbReference type="Proteomes" id="UP000515135"/>
    </source>
</evidence>
<dbReference type="RefSeq" id="XP_019641875.1">
    <property type="nucleotide sequence ID" value="XM_019786316.1"/>
</dbReference>
<keyword evidence="7" id="KW-1015">Disulfide bond</keyword>
<name>A0A6P4ZKZ0_BRABE</name>
<feature type="transmembrane region" description="Helical" evidence="9">
    <location>
        <begin position="549"/>
        <end position="569"/>
    </location>
</feature>
<dbReference type="InterPro" id="IPR004156">
    <property type="entry name" value="OATP"/>
</dbReference>
<dbReference type="Gene3D" id="3.30.60.30">
    <property type="match status" value="1"/>
</dbReference>
<evidence type="ECO:0000256" key="9">
    <source>
        <dbReference type="SAM" id="Phobius"/>
    </source>
</evidence>
<feature type="compositionally biased region" description="Polar residues" evidence="8">
    <location>
        <begin position="1041"/>
        <end position="1059"/>
    </location>
</feature>
<reference evidence="12" key="1">
    <citation type="submission" date="2025-08" db="UniProtKB">
        <authorList>
            <consortium name="RefSeq"/>
        </authorList>
    </citation>
    <scope>IDENTIFICATION</scope>
    <source>
        <tissue evidence="12">Gonad</tissue>
    </source>
</reference>